<keyword evidence="1" id="KW-1133">Transmembrane helix</keyword>
<gene>
    <name evidence="2" type="ORF">TM5383_00609</name>
</gene>
<proteinExistence type="predicted"/>
<evidence type="ECO:0000256" key="1">
    <source>
        <dbReference type="SAM" id="Phobius"/>
    </source>
</evidence>
<dbReference type="Proteomes" id="UP000051681">
    <property type="component" value="Unassembled WGS sequence"/>
</dbReference>
<name>A0A0P1H918_9RHOB</name>
<evidence type="ECO:0000313" key="2">
    <source>
        <dbReference type="EMBL" id="CUH83421.1"/>
    </source>
</evidence>
<keyword evidence="1" id="KW-0472">Membrane</keyword>
<protein>
    <submittedName>
        <fullName evidence="2">Uncharacterized protein</fullName>
    </submittedName>
</protein>
<dbReference type="STRING" id="340021.TM5383_00609"/>
<dbReference type="RefSeq" id="WP_058317583.1">
    <property type="nucleotide sequence ID" value="NZ_CYSF01000005.1"/>
</dbReference>
<dbReference type="AlphaFoldDB" id="A0A0P1H918"/>
<reference evidence="2 3" key="1">
    <citation type="submission" date="2015-09" db="EMBL/GenBank/DDBJ databases">
        <authorList>
            <consortium name="Swine Surveillance"/>
        </authorList>
    </citation>
    <scope>NUCLEOTIDE SEQUENCE [LARGE SCALE GENOMIC DNA]</scope>
    <source>
        <strain evidence="2 3">CECT 8383</strain>
    </source>
</reference>
<organism evidence="2 3">
    <name type="scientific">Thalassovita mediterranea</name>
    <dbReference type="NCBI Taxonomy" id="340021"/>
    <lineage>
        <taxon>Bacteria</taxon>
        <taxon>Pseudomonadati</taxon>
        <taxon>Pseudomonadota</taxon>
        <taxon>Alphaproteobacteria</taxon>
        <taxon>Rhodobacterales</taxon>
        <taxon>Roseobacteraceae</taxon>
        <taxon>Thalassovita</taxon>
    </lineage>
</organism>
<accession>A0A0P1H918</accession>
<evidence type="ECO:0000313" key="3">
    <source>
        <dbReference type="Proteomes" id="UP000051681"/>
    </source>
</evidence>
<keyword evidence="3" id="KW-1185">Reference proteome</keyword>
<feature type="transmembrane region" description="Helical" evidence="1">
    <location>
        <begin position="6"/>
        <end position="25"/>
    </location>
</feature>
<keyword evidence="1" id="KW-0812">Transmembrane</keyword>
<sequence length="82" mass="9445">MTPVWFWGVAIICLICVICVIDINLKKRRGHRPLSASQPKHRQTDERHVDLGMEATDLNLVAEVNAENAQLDRLNHRDRAFK</sequence>
<dbReference type="EMBL" id="CYSF01000005">
    <property type="protein sequence ID" value="CUH83421.1"/>
    <property type="molecule type" value="Genomic_DNA"/>
</dbReference>